<feature type="signal peptide" evidence="3">
    <location>
        <begin position="1"/>
        <end position="21"/>
    </location>
</feature>
<feature type="region of interest" description="Disordered" evidence="2">
    <location>
        <begin position="52"/>
        <end position="74"/>
    </location>
</feature>
<evidence type="ECO:0000313" key="4">
    <source>
        <dbReference type="EMBL" id="MEI4549944.1"/>
    </source>
</evidence>
<evidence type="ECO:0000256" key="1">
    <source>
        <dbReference type="SAM" id="Coils"/>
    </source>
</evidence>
<dbReference type="EMBL" id="JBAWKS010000001">
    <property type="protein sequence ID" value="MEI4549944.1"/>
    <property type="molecule type" value="Genomic_DNA"/>
</dbReference>
<dbReference type="RefSeq" id="WP_336435310.1">
    <property type="nucleotide sequence ID" value="NZ_JBAWKS010000001.1"/>
</dbReference>
<proteinExistence type="predicted"/>
<sequence>MFNLKFPLLSVCLLSSFASYSAIYKCEIDGVLTFSDTPCSDKYEKIEVSPQVIKKRPQSGAKQNTDSTDNYVKSRQLKREIDKVKARIKKLQKDMDAEISEVKNMTVRTANNLYGATRSEALALEMNAITERYKSSIELEQGNLERLQKELNKLNNSSQSSGFSGNSHEQELNRIGSYVEQRAVERKIANNNAQIKRLQREMNDELAALKNQSGQAKSNIAGAKLQQSLAQEMAAINKQYQVKIDALAKDNTLLRAQKNKPPKSSSQNFNGDGEQ</sequence>
<comment type="caution">
    <text evidence="4">The sequence shown here is derived from an EMBL/GenBank/DDBJ whole genome shotgun (WGS) entry which is preliminary data.</text>
</comment>
<dbReference type="Proteomes" id="UP001382455">
    <property type="component" value="Unassembled WGS sequence"/>
</dbReference>
<feature type="compositionally biased region" description="Polar residues" evidence="2">
    <location>
        <begin position="262"/>
        <end position="275"/>
    </location>
</feature>
<evidence type="ECO:0000256" key="2">
    <source>
        <dbReference type="SAM" id="MobiDB-lite"/>
    </source>
</evidence>
<feature type="chain" id="PRO_5047024390" description="DUF4124 domain-containing protein" evidence="3">
    <location>
        <begin position="22"/>
        <end position="275"/>
    </location>
</feature>
<gene>
    <name evidence="4" type="ORF">WAE96_09670</name>
</gene>
<organism evidence="4 5">
    <name type="scientific">Pseudoalteromonas spongiae</name>
    <dbReference type="NCBI Taxonomy" id="298657"/>
    <lineage>
        <taxon>Bacteria</taxon>
        <taxon>Pseudomonadati</taxon>
        <taxon>Pseudomonadota</taxon>
        <taxon>Gammaproteobacteria</taxon>
        <taxon>Alteromonadales</taxon>
        <taxon>Pseudoalteromonadaceae</taxon>
        <taxon>Pseudoalteromonas</taxon>
    </lineage>
</organism>
<feature type="region of interest" description="Disordered" evidence="2">
    <location>
        <begin position="254"/>
        <end position="275"/>
    </location>
</feature>
<reference evidence="4 5" key="1">
    <citation type="submission" date="2023-12" db="EMBL/GenBank/DDBJ databases">
        <title>Friends and Foes: Symbiotic and Algicidal bacterial influence on Karenia brevis blooms.</title>
        <authorList>
            <person name="Fei C."/>
            <person name="Mohamed A.R."/>
            <person name="Booker A."/>
            <person name="Arshad M."/>
            <person name="Klass S."/>
            <person name="Ahn S."/>
            <person name="Gilbert P.M."/>
            <person name="Heil C.A."/>
            <person name="Martinez J.M."/>
            <person name="Amin S.A."/>
        </authorList>
    </citation>
    <scope>NUCLEOTIDE SEQUENCE [LARGE SCALE GENOMIC DNA]</scope>
    <source>
        <strain evidence="4 5">CE15</strain>
    </source>
</reference>
<feature type="compositionally biased region" description="Polar residues" evidence="2">
    <location>
        <begin position="60"/>
        <end position="73"/>
    </location>
</feature>
<keyword evidence="3" id="KW-0732">Signal</keyword>
<keyword evidence="1" id="KW-0175">Coiled coil</keyword>
<evidence type="ECO:0008006" key="6">
    <source>
        <dbReference type="Google" id="ProtNLM"/>
    </source>
</evidence>
<name>A0ABU8ESK1_9GAMM</name>
<feature type="coiled-coil region" evidence="1">
    <location>
        <begin position="181"/>
        <end position="219"/>
    </location>
</feature>
<evidence type="ECO:0000313" key="5">
    <source>
        <dbReference type="Proteomes" id="UP001382455"/>
    </source>
</evidence>
<evidence type="ECO:0000256" key="3">
    <source>
        <dbReference type="SAM" id="SignalP"/>
    </source>
</evidence>
<accession>A0ABU8ESK1</accession>
<keyword evidence="5" id="KW-1185">Reference proteome</keyword>
<protein>
    <recommendedName>
        <fullName evidence="6">DUF4124 domain-containing protein</fullName>
    </recommendedName>
</protein>
<feature type="coiled-coil region" evidence="1">
    <location>
        <begin position="74"/>
        <end position="157"/>
    </location>
</feature>